<dbReference type="PANTHER" id="PTHR12526">
    <property type="entry name" value="GLYCOSYLTRANSFERASE"/>
    <property type="match status" value="1"/>
</dbReference>
<proteinExistence type="predicted"/>
<dbReference type="SUPFAM" id="SSF53756">
    <property type="entry name" value="UDP-Glycosyltransferase/glycogen phosphorylase"/>
    <property type="match status" value="1"/>
</dbReference>
<name>A0ABV1ZRH5_9ACTN</name>
<organism evidence="2 3">
    <name type="scientific">Nocardiopsis tropica</name>
    <dbReference type="NCBI Taxonomy" id="109330"/>
    <lineage>
        <taxon>Bacteria</taxon>
        <taxon>Bacillati</taxon>
        <taxon>Actinomycetota</taxon>
        <taxon>Actinomycetes</taxon>
        <taxon>Streptosporangiales</taxon>
        <taxon>Nocardiopsidaceae</taxon>
        <taxon>Nocardiopsis</taxon>
    </lineage>
</organism>
<dbReference type="Pfam" id="PF13692">
    <property type="entry name" value="Glyco_trans_1_4"/>
    <property type="match status" value="1"/>
</dbReference>
<feature type="compositionally biased region" description="Low complexity" evidence="1">
    <location>
        <begin position="389"/>
        <end position="401"/>
    </location>
</feature>
<dbReference type="PANTHER" id="PTHR12526:SF600">
    <property type="entry name" value="GLYCOSYL TRANSFERASE GROUP 1"/>
    <property type="match status" value="1"/>
</dbReference>
<evidence type="ECO:0000313" key="3">
    <source>
        <dbReference type="Proteomes" id="UP001432401"/>
    </source>
</evidence>
<sequence>MSSQGGSADSATKAMLLAPGDLADRGGGAPMRWRALHSALSAFLPTEYYPVTCASPDLMCQHPKGDVQDIDGLEDPFATSYCPIQSEHLVSRVVAEAPSFVVASELRLHRYAEQIRLRTGVPVVDDMHNVEYTLRQELAAHRMASRYTEEHTRQIFAVEEKVLRQAAGVWVCSGHDRETLLKLHGSSRSDAVHVVSNAIPVTTATVPENEIEAAAFTGLISYGPNEQAVRTLVEEVLPLLRGARSALPLVIAGARCPDWLSQAVETTPGLRVLPDPDDLSELIGRSALLIPLQVGGGTRFKVLEAFALGAPVVSTAKGVEGLGLVHGLHYLRADRPDEFAAAFERLRSDRALTRRLRTAGHELVTRRFSFQAVTAQVGAAISALPGPPSTGTTPETTRSAL</sequence>
<comment type="caution">
    <text evidence="2">The sequence shown here is derived from an EMBL/GenBank/DDBJ whole genome shotgun (WGS) entry which is preliminary data.</text>
</comment>
<evidence type="ECO:0000256" key="1">
    <source>
        <dbReference type="SAM" id="MobiDB-lite"/>
    </source>
</evidence>
<dbReference type="EC" id="2.4.-.-" evidence="2"/>
<dbReference type="CDD" id="cd03801">
    <property type="entry name" value="GT4_PimA-like"/>
    <property type="match status" value="1"/>
</dbReference>
<dbReference type="Gene3D" id="3.40.50.2000">
    <property type="entry name" value="Glycogen Phosphorylase B"/>
    <property type="match status" value="2"/>
</dbReference>
<dbReference type="EMBL" id="JBEQNB010000004">
    <property type="protein sequence ID" value="MES0833707.1"/>
    <property type="molecule type" value="Genomic_DNA"/>
</dbReference>
<feature type="region of interest" description="Disordered" evidence="1">
    <location>
        <begin position="382"/>
        <end position="401"/>
    </location>
</feature>
<dbReference type="RefSeq" id="WP_352983071.1">
    <property type="nucleotide sequence ID" value="NZ_JBEQNA010000005.1"/>
</dbReference>
<protein>
    <submittedName>
        <fullName evidence="2">Glycosyltransferase family 4 protein</fullName>
        <ecNumber evidence="2">2.4.-.-</ecNumber>
    </submittedName>
</protein>
<evidence type="ECO:0000313" key="2">
    <source>
        <dbReference type="EMBL" id="MES0833707.1"/>
    </source>
</evidence>
<keyword evidence="2" id="KW-0808">Transferase</keyword>
<dbReference type="GO" id="GO:0016757">
    <property type="term" value="F:glycosyltransferase activity"/>
    <property type="evidence" value="ECO:0007669"/>
    <property type="project" value="UniProtKB-KW"/>
</dbReference>
<gene>
    <name evidence="2" type="ORF">ABUK86_07970</name>
</gene>
<keyword evidence="3" id="KW-1185">Reference proteome</keyword>
<dbReference type="Proteomes" id="UP001432401">
    <property type="component" value="Unassembled WGS sequence"/>
</dbReference>
<keyword evidence="2" id="KW-0328">Glycosyltransferase</keyword>
<accession>A0ABV1ZRH5</accession>
<reference evidence="2 3" key="1">
    <citation type="submission" date="2024-06" db="EMBL/GenBank/DDBJ databases">
        <authorList>
            <person name="Bataeva Y.V."/>
            <person name="Grigorian L.N."/>
            <person name="Solomentsev V.I."/>
        </authorList>
    </citation>
    <scope>NUCLEOTIDE SEQUENCE [LARGE SCALE GENOMIC DNA]</scope>
    <source>
        <strain evidence="3">SCPM-O-B-12605 (RCAM04882)</strain>
    </source>
</reference>